<feature type="chain" id="PRO_5040318242" evidence="3">
    <location>
        <begin position="25"/>
        <end position="293"/>
    </location>
</feature>
<feature type="signal peptide" evidence="3">
    <location>
        <begin position="1"/>
        <end position="24"/>
    </location>
</feature>
<name>A0A9N7MVU3_STRHE</name>
<feature type="region of interest" description="Disordered" evidence="2">
    <location>
        <begin position="120"/>
        <end position="147"/>
    </location>
</feature>
<evidence type="ECO:0000313" key="5">
    <source>
        <dbReference type="Proteomes" id="UP001153555"/>
    </source>
</evidence>
<gene>
    <name evidence="4" type="ORF">SHERM_01491</name>
</gene>
<keyword evidence="5" id="KW-1185">Reference proteome</keyword>
<comment type="caution">
    <text evidence="4">The sequence shown here is derived from an EMBL/GenBank/DDBJ whole genome shotgun (WGS) entry which is preliminary data.</text>
</comment>
<keyword evidence="3" id="KW-0732">Signal</keyword>
<dbReference type="EMBL" id="CACSLK010020336">
    <property type="protein sequence ID" value="CAA0820253.1"/>
    <property type="molecule type" value="Genomic_DNA"/>
</dbReference>
<evidence type="ECO:0000313" key="4">
    <source>
        <dbReference type="EMBL" id="CAA0820253.1"/>
    </source>
</evidence>
<protein>
    <submittedName>
        <fullName evidence="4">Gibberellin-regulated protein 4</fullName>
    </submittedName>
</protein>
<dbReference type="PANTHER" id="PTHR23201:SF137">
    <property type="entry name" value="GIBBERELLIN-REGULATED FAMILY PROTEIN"/>
    <property type="match status" value="1"/>
</dbReference>
<dbReference type="PANTHER" id="PTHR23201">
    <property type="entry name" value="EXTENSIN, PROLINE-RICH PROTEIN"/>
    <property type="match status" value="1"/>
</dbReference>
<dbReference type="Proteomes" id="UP001153555">
    <property type="component" value="Unassembled WGS sequence"/>
</dbReference>
<feature type="compositionally biased region" description="Polar residues" evidence="2">
    <location>
        <begin position="128"/>
        <end position="137"/>
    </location>
</feature>
<dbReference type="Pfam" id="PF02704">
    <property type="entry name" value="GASA"/>
    <property type="match status" value="1"/>
</dbReference>
<reference evidence="4" key="1">
    <citation type="submission" date="2019-12" db="EMBL/GenBank/DDBJ databases">
        <authorList>
            <person name="Scholes J."/>
        </authorList>
    </citation>
    <scope>NUCLEOTIDE SEQUENCE</scope>
</reference>
<evidence type="ECO:0000256" key="1">
    <source>
        <dbReference type="ARBA" id="ARBA00010582"/>
    </source>
</evidence>
<dbReference type="InterPro" id="IPR003854">
    <property type="entry name" value="GASA"/>
</dbReference>
<dbReference type="AlphaFoldDB" id="A0A9N7MVU3"/>
<organism evidence="4 5">
    <name type="scientific">Striga hermonthica</name>
    <name type="common">Purple witchweed</name>
    <name type="synonym">Buchnera hermonthica</name>
    <dbReference type="NCBI Taxonomy" id="68872"/>
    <lineage>
        <taxon>Eukaryota</taxon>
        <taxon>Viridiplantae</taxon>
        <taxon>Streptophyta</taxon>
        <taxon>Embryophyta</taxon>
        <taxon>Tracheophyta</taxon>
        <taxon>Spermatophyta</taxon>
        <taxon>Magnoliopsida</taxon>
        <taxon>eudicotyledons</taxon>
        <taxon>Gunneridae</taxon>
        <taxon>Pentapetalae</taxon>
        <taxon>asterids</taxon>
        <taxon>lamiids</taxon>
        <taxon>Lamiales</taxon>
        <taxon>Orobanchaceae</taxon>
        <taxon>Buchnereae</taxon>
        <taxon>Striga</taxon>
    </lineage>
</organism>
<evidence type="ECO:0000256" key="3">
    <source>
        <dbReference type="SAM" id="SignalP"/>
    </source>
</evidence>
<accession>A0A9N7MVU3</accession>
<evidence type="ECO:0000256" key="2">
    <source>
        <dbReference type="SAM" id="MobiDB-lite"/>
    </source>
</evidence>
<proteinExistence type="inferred from homology"/>
<sequence length="293" mass="31877">MAKLFAIVLLALVAIFMLQIPVMASKGNYGYQLRKGGHGPGSLKSSQCPSQCSRRCGRTQYHKPCMFFCQKCCRKCLCVPPGYYGNKAVCPCYNNWKTKEDGPVNGDDSDGRYGPWLLAKASKRASPRTKNGAQGTPESGRGSGGPRFSGFRFGVLRDNTVESAPNPTTADGGRLVADLGLNGGSFSRGADTEWRKGKGKKTTASGAVSAPVSRLTVGSLRGLLKVPWSQALLGLKVPRRVELIPLYLVDTWLRLTWTYHNIWSPRNGVRFGKFGIGNGRVIFGCTETNQYGR</sequence>
<comment type="similarity">
    <text evidence="1">Belongs to the GASA family.</text>
</comment>